<feature type="compositionally biased region" description="Basic and acidic residues" evidence="1">
    <location>
        <begin position="113"/>
        <end position="131"/>
    </location>
</feature>
<name>A0A6A5KGK2_9PLEO</name>
<feature type="compositionally biased region" description="Polar residues" evidence="1">
    <location>
        <begin position="16"/>
        <end position="34"/>
    </location>
</feature>
<organism evidence="2 3">
    <name type="scientific">Decorospora gaudefroyi</name>
    <dbReference type="NCBI Taxonomy" id="184978"/>
    <lineage>
        <taxon>Eukaryota</taxon>
        <taxon>Fungi</taxon>
        <taxon>Dikarya</taxon>
        <taxon>Ascomycota</taxon>
        <taxon>Pezizomycotina</taxon>
        <taxon>Dothideomycetes</taxon>
        <taxon>Pleosporomycetidae</taxon>
        <taxon>Pleosporales</taxon>
        <taxon>Pleosporineae</taxon>
        <taxon>Pleosporaceae</taxon>
        <taxon>Decorospora</taxon>
    </lineage>
</organism>
<accession>A0A6A5KGK2</accession>
<evidence type="ECO:0000256" key="1">
    <source>
        <dbReference type="SAM" id="MobiDB-lite"/>
    </source>
</evidence>
<reference evidence="2" key="1">
    <citation type="submission" date="2020-01" db="EMBL/GenBank/DDBJ databases">
        <authorList>
            <consortium name="DOE Joint Genome Institute"/>
            <person name="Haridas S."/>
            <person name="Albert R."/>
            <person name="Binder M."/>
            <person name="Bloem J."/>
            <person name="Labutti K."/>
            <person name="Salamov A."/>
            <person name="Andreopoulos B."/>
            <person name="Baker S.E."/>
            <person name="Barry K."/>
            <person name="Bills G."/>
            <person name="Bluhm B.H."/>
            <person name="Cannon C."/>
            <person name="Castanera R."/>
            <person name="Culley D.E."/>
            <person name="Daum C."/>
            <person name="Ezra D."/>
            <person name="Gonzalez J.B."/>
            <person name="Henrissat B."/>
            <person name="Kuo A."/>
            <person name="Liang C."/>
            <person name="Lipzen A."/>
            <person name="Lutzoni F."/>
            <person name="Magnuson J."/>
            <person name="Mondo S."/>
            <person name="Nolan M."/>
            <person name="Ohm R."/>
            <person name="Pangilinan J."/>
            <person name="Park H.-J."/>
            <person name="Ramirez L."/>
            <person name="Alfaro M."/>
            <person name="Sun H."/>
            <person name="Tritt A."/>
            <person name="Yoshinaga Y."/>
            <person name="Zwiers L.-H."/>
            <person name="Turgeon B.G."/>
            <person name="Goodwin S.B."/>
            <person name="Spatafora J.W."/>
            <person name="Crous P.W."/>
            <person name="Grigoriev I.V."/>
        </authorList>
    </citation>
    <scope>NUCLEOTIDE SEQUENCE</scope>
    <source>
        <strain evidence="2">P77</strain>
    </source>
</reference>
<dbReference type="OrthoDB" id="4220319at2759"/>
<feature type="compositionally biased region" description="Basic and acidic residues" evidence="1">
    <location>
        <begin position="143"/>
        <end position="156"/>
    </location>
</feature>
<keyword evidence="3" id="KW-1185">Reference proteome</keyword>
<dbReference type="EMBL" id="ML975315">
    <property type="protein sequence ID" value="KAF1833614.1"/>
    <property type="molecule type" value="Genomic_DNA"/>
</dbReference>
<gene>
    <name evidence="2" type="ORF">BDW02DRAFT_569824</name>
</gene>
<feature type="compositionally biased region" description="Polar residues" evidence="1">
    <location>
        <begin position="53"/>
        <end position="68"/>
    </location>
</feature>
<proteinExistence type="predicted"/>
<sequence length="156" mass="16996">MYNLTARTAPLRTPRILSTTRLFPQTRTYSSGSPTAGDAPPEHFTKTGEKPQDPTSLNSRSYEYSQSGGDDMVAEQENASFTSTDTDPLAQKSTAGKGNVVNPLEFSPATTELSKHFEDNEVTSSEEREAGAKTGKGVSRKSKTVEKTELDFKPTR</sequence>
<evidence type="ECO:0000313" key="3">
    <source>
        <dbReference type="Proteomes" id="UP000800040"/>
    </source>
</evidence>
<evidence type="ECO:0000313" key="2">
    <source>
        <dbReference type="EMBL" id="KAF1833614.1"/>
    </source>
</evidence>
<feature type="compositionally biased region" description="Basic and acidic residues" evidence="1">
    <location>
        <begin position="40"/>
        <end position="52"/>
    </location>
</feature>
<protein>
    <submittedName>
        <fullName evidence="2">Uncharacterized protein</fullName>
    </submittedName>
</protein>
<feature type="compositionally biased region" description="Polar residues" evidence="1">
    <location>
        <begin position="77"/>
        <end position="96"/>
    </location>
</feature>
<feature type="region of interest" description="Disordered" evidence="1">
    <location>
        <begin position="1"/>
        <end position="156"/>
    </location>
</feature>
<dbReference type="AlphaFoldDB" id="A0A6A5KGK2"/>
<dbReference type="Proteomes" id="UP000800040">
    <property type="component" value="Unassembled WGS sequence"/>
</dbReference>